<reference evidence="2" key="1">
    <citation type="journal article" date="2020" name="bioRxiv">
        <title>Chromosome-level reference genome of the European wasp spider Argiope bruennichi: a resource for studies on range expansion and evolutionary adaptation.</title>
        <authorList>
            <person name="Sheffer M.M."/>
            <person name="Hoppe A."/>
            <person name="Krehenwinkel H."/>
            <person name="Uhl G."/>
            <person name="Kuss A.W."/>
            <person name="Jensen L."/>
            <person name="Jensen C."/>
            <person name="Gillespie R.G."/>
            <person name="Hoff K.J."/>
            <person name="Prost S."/>
        </authorList>
    </citation>
    <scope>NUCLEOTIDE SEQUENCE</scope>
</reference>
<dbReference type="PROSITE" id="PS51750">
    <property type="entry name" value="BRO_N"/>
    <property type="match status" value="1"/>
</dbReference>
<reference evidence="2" key="2">
    <citation type="submission" date="2020-06" db="EMBL/GenBank/DDBJ databases">
        <authorList>
            <person name="Sheffer M."/>
        </authorList>
    </citation>
    <scope>NUCLEOTIDE SEQUENCE</scope>
</reference>
<accession>A0A8T0G0B0</accession>
<proteinExistence type="predicted"/>
<feature type="domain" description="Bro-N" evidence="1">
    <location>
        <begin position="337"/>
        <end position="453"/>
    </location>
</feature>
<dbReference type="EMBL" id="JABXBU010000001">
    <property type="protein sequence ID" value="KAF8796701.1"/>
    <property type="molecule type" value="Genomic_DNA"/>
</dbReference>
<keyword evidence="3" id="KW-1185">Reference proteome</keyword>
<name>A0A8T0G0B0_ARGBR</name>
<dbReference type="AlphaFoldDB" id="A0A8T0G0B0"/>
<dbReference type="InterPro" id="IPR003497">
    <property type="entry name" value="BRO_N_domain"/>
</dbReference>
<protein>
    <recommendedName>
        <fullName evidence="1">Bro-N domain-containing protein</fullName>
    </recommendedName>
</protein>
<organism evidence="2 3">
    <name type="scientific">Argiope bruennichi</name>
    <name type="common">Wasp spider</name>
    <name type="synonym">Aranea bruennichi</name>
    <dbReference type="NCBI Taxonomy" id="94029"/>
    <lineage>
        <taxon>Eukaryota</taxon>
        <taxon>Metazoa</taxon>
        <taxon>Ecdysozoa</taxon>
        <taxon>Arthropoda</taxon>
        <taxon>Chelicerata</taxon>
        <taxon>Arachnida</taxon>
        <taxon>Araneae</taxon>
        <taxon>Araneomorphae</taxon>
        <taxon>Entelegynae</taxon>
        <taxon>Araneoidea</taxon>
        <taxon>Araneidae</taxon>
        <taxon>Argiope</taxon>
    </lineage>
</organism>
<evidence type="ECO:0000259" key="1">
    <source>
        <dbReference type="PROSITE" id="PS51750"/>
    </source>
</evidence>
<gene>
    <name evidence="2" type="ORF">HNY73_001047</name>
</gene>
<dbReference type="Proteomes" id="UP000807504">
    <property type="component" value="Unassembled WGS sequence"/>
</dbReference>
<evidence type="ECO:0000313" key="2">
    <source>
        <dbReference type="EMBL" id="KAF8796701.1"/>
    </source>
</evidence>
<evidence type="ECO:0000313" key="3">
    <source>
        <dbReference type="Proteomes" id="UP000807504"/>
    </source>
</evidence>
<comment type="caution">
    <text evidence="2">The sequence shown here is derived from an EMBL/GenBank/DDBJ whole genome shotgun (WGS) entry which is preliminary data.</text>
</comment>
<sequence>MAGNSFYIKDNVGNENYSYNNDGSQYYAKSNDKTKIFAKKANGEPFYAKNKTGEEFYPIINNIAICITKNNGLEIYAKTPDGNEIYPTILSKSQYGLRNEYGQYYYAKDKYGNEIYPKNLVGDEFRLSNKYAFNVDGQAKYPITGMGRPIYPKDATGKEIYEILDINTGEPIYGKGVYNEYYAKDQFNNDYYLVKNTPNGQLDVIAKDDRSFEIYAVTNNGKIIYPKNIDGDEIYLTMRGYDQYRYLKKCGTSFDYAKRGNKEIYPLHTLNFNVTEMYLNNRYAKNANGKEYYPRDECGNEFLIDFSSGKTESEIFINGYPITMDSFYIVPNINDKAYLLSNVVSYFSNMETLSACMDNDGVIFWKASEIASLLGYKKPAEVIRTHILNALTLDVLINKDNGDTDQRIIPFPTNSKMITEQQIRLLLSKITRPYSPFQAWFSKIMNRPLKSSIELNILQNTDHKIRCLLPIFTMDCDGDIKLKNLKQLLNSVDCEPSISSEEIKTDIIDEFDDTPREEKTTRTISTNTMLAIEPVVVMQNKCSEYMTKVEEETATSRELQESNMHFIDEPLKCIVIDSVADDGIPLNLYYETQHYRFEFRRFPLK</sequence>